<dbReference type="EMBL" id="JAGZCZ010000008">
    <property type="protein sequence ID" value="MBS5520140.1"/>
    <property type="molecule type" value="Genomic_DNA"/>
</dbReference>
<comment type="caution">
    <text evidence="1">The sequence shown here is derived from an EMBL/GenBank/DDBJ whole genome shotgun (WGS) entry which is preliminary data.</text>
</comment>
<evidence type="ECO:0000313" key="2">
    <source>
        <dbReference type="Proteomes" id="UP000754226"/>
    </source>
</evidence>
<dbReference type="AlphaFoldDB" id="A0A943EKQ9"/>
<accession>A0A943EKQ9</accession>
<proteinExistence type="predicted"/>
<gene>
    <name evidence="1" type="ORF">KHX13_07435</name>
</gene>
<name>A0A943EKQ9_9FIRM</name>
<evidence type="ECO:0000313" key="1">
    <source>
        <dbReference type="EMBL" id="MBS5520140.1"/>
    </source>
</evidence>
<organism evidence="1 2">
    <name type="scientific">Acidaminococcus intestini</name>
    <dbReference type="NCBI Taxonomy" id="187327"/>
    <lineage>
        <taxon>Bacteria</taxon>
        <taxon>Bacillati</taxon>
        <taxon>Bacillota</taxon>
        <taxon>Negativicutes</taxon>
        <taxon>Acidaminococcales</taxon>
        <taxon>Acidaminococcaceae</taxon>
        <taxon>Acidaminococcus</taxon>
    </lineage>
</organism>
<reference evidence="1" key="1">
    <citation type="submission" date="2021-02" db="EMBL/GenBank/DDBJ databases">
        <title>Infant gut strain persistence is associated with maternal origin, phylogeny, and functional potential including surface adhesion and iron acquisition.</title>
        <authorList>
            <person name="Lou Y.C."/>
        </authorList>
    </citation>
    <scope>NUCLEOTIDE SEQUENCE</scope>
    <source>
        <strain evidence="1">L3_106_000M1_dasL3_106_000M1_concoct_15</strain>
    </source>
</reference>
<dbReference type="Proteomes" id="UP000754226">
    <property type="component" value="Unassembled WGS sequence"/>
</dbReference>
<sequence length="135" mass="15765">MILITCVDDAGGLLFNKRRQSQDRILRKEILAQTSGQKLWMDAYTAALFEEETASIEVAEDFLQKAGLGEYALLEDREATPYLDRIEKIVLYHWNRSYPGDFFFDIDLTKDWHCIFTREFAGSSHDKITEEVYEK</sequence>
<protein>
    <submittedName>
        <fullName evidence="1">Uncharacterized protein</fullName>
    </submittedName>
</protein>